<keyword evidence="4" id="KW-1185">Reference proteome</keyword>
<dbReference type="SUPFAM" id="SSF55874">
    <property type="entry name" value="ATPase domain of HSP90 chaperone/DNA topoisomerase II/histidine kinase"/>
    <property type="match status" value="1"/>
</dbReference>
<protein>
    <submittedName>
        <fullName evidence="3">Sensory transduction histidine kinase</fullName>
    </submittedName>
</protein>
<dbReference type="EMBL" id="CP009517">
    <property type="protein sequence ID" value="AKB80694.1"/>
    <property type="molecule type" value="Genomic_DNA"/>
</dbReference>
<dbReference type="OrthoDB" id="8127at2157"/>
<organism evidence="3 4">
    <name type="scientific">Methanosarcina barkeri 3</name>
    <dbReference type="NCBI Taxonomy" id="1434107"/>
    <lineage>
        <taxon>Archaea</taxon>
        <taxon>Methanobacteriati</taxon>
        <taxon>Methanobacteriota</taxon>
        <taxon>Stenosarchaea group</taxon>
        <taxon>Methanomicrobia</taxon>
        <taxon>Methanosarcinales</taxon>
        <taxon>Methanosarcinaceae</taxon>
        <taxon>Methanosarcina</taxon>
    </lineage>
</organism>
<dbReference type="InterPro" id="IPR013656">
    <property type="entry name" value="PAS_4"/>
</dbReference>
<dbReference type="InterPro" id="IPR036890">
    <property type="entry name" value="HATPase_C_sf"/>
</dbReference>
<sequence>MKSKIDQFSMDLNPMLNVARDGTVLYSNEASEPLLQEWSAEIGEKLPSSIVDITQSVISRNSPEKIEVKVGNKLYLVVFSPLPGEQYVSISGFDISDQKKSEKGMVSEAREKAERDTPVEELRKSEEKYRSLFDSIDEGFCIIEMIFDAEGKPVDYLFLETNRAFERQTGMHNATGKRMREFVPNHEEHWFEIYGAIAKTGEPRRFTQTAKPLMGGWYDVYAFPYGGSNSNKVAIIFNDITERKRAEKALQESEEKFRVALRSSPTAVFQQDLNLRYTWVYQPHPHFTPEGLLGKRDEDVLDPQDAAPITALKQRALDEQRPLQGDVVIWVNGNPFYYTLSIEPLYDARDMLIGISGASTDITERKRAEKALQESEEKFRVALRSSQTAVFQQDLNLRYTWVYQPHPHFTPEGLLGKRDEDVLDPQDAAPITALKQRALDEQRPLQGDVVIWVNGNPFYYTLSIEPLYDARGMLIGISGASTDITERKRAEKALRESEAKYHGLFDSMAEAFELMELIYKNGKPVDYIFLDVNPAWERMTGLKKEQVLGRKASEAVGSVESYWPEAMDRALKTGEIIQIENYGVVLDKWYNVNMWKFSETTCGVTITDMTESKKAEEALRIANETLEERVQERTSELEQAYKFLKKIETIRKREIHHRVKNNLQVISSLLDLQAEKFDNKECIKDSEVLEAFKESQNRVISMALIHEEFHKGGGIDTLNFSQYIKNLADNLFLTYKFGSDGIILDTDIEENIFFDMDTSIPLGMIINELVSNSLKHAFSSREKGEIKIKLHREERKECIESISEDCKSTNFTLTISDNGVGILEELDIEDLNSLGFQLVISLVDQLDGEFELKRNNGTEFTMRFTVTEKDDPTQVDSKSQKCSN</sequence>
<gene>
    <name evidence="3" type="ORF">MSBR3_0116</name>
</gene>
<dbReference type="Pfam" id="PF08448">
    <property type="entry name" value="PAS_4"/>
    <property type="match status" value="2"/>
</dbReference>
<name>A0A0E3SES1_METBA</name>
<dbReference type="PATRIC" id="fig|1434107.4.peg.144"/>
<dbReference type="RefSeq" id="WP_052723219.1">
    <property type="nucleotide sequence ID" value="NZ_CP009517.1"/>
</dbReference>
<dbReference type="CDD" id="cd00130">
    <property type="entry name" value="PAS"/>
    <property type="match status" value="2"/>
</dbReference>
<dbReference type="Gene3D" id="3.30.565.10">
    <property type="entry name" value="Histidine kinase-like ATPase, C-terminal domain"/>
    <property type="match status" value="1"/>
</dbReference>
<dbReference type="Pfam" id="PF02518">
    <property type="entry name" value="HATPase_c"/>
    <property type="match status" value="1"/>
</dbReference>
<evidence type="ECO:0000313" key="4">
    <source>
        <dbReference type="Proteomes" id="UP000033066"/>
    </source>
</evidence>
<dbReference type="Pfam" id="PF07568">
    <property type="entry name" value="HisKA_2"/>
    <property type="match status" value="1"/>
</dbReference>
<dbReference type="InterPro" id="IPR005467">
    <property type="entry name" value="His_kinase_dom"/>
</dbReference>
<dbReference type="GeneID" id="25418700"/>
<dbReference type="SUPFAM" id="SSF55785">
    <property type="entry name" value="PYP-like sensor domain (PAS domain)"/>
    <property type="match status" value="4"/>
</dbReference>
<keyword evidence="3" id="KW-0808">Transferase</keyword>
<dbReference type="InterPro" id="IPR035965">
    <property type="entry name" value="PAS-like_dom_sf"/>
</dbReference>
<evidence type="ECO:0000259" key="2">
    <source>
        <dbReference type="PROSITE" id="PS50113"/>
    </source>
</evidence>
<dbReference type="GO" id="GO:0016301">
    <property type="term" value="F:kinase activity"/>
    <property type="evidence" value="ECO:0007669"/>
    <property type="project" value="UniProtKB-KW"/>
</dbReference>
<dbReference type="HOGENOM" id="CLU_000445_114_57_2"/>
<dbReference type="NCBIfam" id="TIGR00229">
    <property type="entry name" value="sensory_box"/>
    <property type="match status" value="4"/>
</dbReference>
<dbReference type="AlphaFoldDB" id="A0A0E3SES1"/>
<dbReference type="SMART" id="SM00387">
    <property type="entry name" value="HATPase_c"/>
    <property type="match status" value="1"/>
</dbReference>
<evidence type="ECO:0000259" key="1">
    <source>
        <dbReference type="PROSITE" id="PS50109"/>
    </source>
</evidence>
<dbReference type="InterPro" id="IPR000014">
    <property type="entry name" value="PAS"/>
</dbReference>
<dbReference type="Proteomes" id="UP000033066">
    <property type="component" value="Chromosome"/>
</dbReference>
<evidence type="ECO:0000313" key="3">
    <source>
        <dbReference type="EMBL" id="AKB80694.1"/>
    </source>
</evidence>
<proteinExistence type="predicted"/>
<feature type="domain" description="PAC" evidence="2">
    <location>
        <begin position="443"/>
        <end position="496"/>
    </location>
</feature>
<dbReference type="PROSITE" id="PS50113">
    <property type="entry name" value="PAC"/>
    <property type="match status" value="2"/>
</dbReference>
<dbReference type="InterPro" id="IPR000700">
    <property type="entry name" value="PAS-assoc_C"/>
</dbReference>
<dbReference type="InterPro" id="IPR003594">
    <property type="entry name" value="HATPase_dom"/>
</dbReference>
<dbReference type="STRING" id="1434107.MSBR3_0116"/>
<dbReference type="PANTHER" id="PTHR43065">
    <property type="entry name" value="SENSOR HISTIDINE KINASE"/>
    <property type="match status" value="1"/>
</dbReference>
<dbReference type="Pfam" id="PF13188">
    <property type="entry name" value="PAS_8"/>
    <property type="match status" value="1"/>
</dbReference>
<dbReference type="PROSITE" id="PS50109">
    <property type="entry name" value="HIS_KIN"/>
    <property type="match status" value="1"/>
</dbReference>
<dbReference type="InterPro" id="IPR011495">
    <property type="entry name" value="Sig_transdc_His_kin_sub2_dim/P"/>
</dbReference>
<dbReference type="Pfam" id="PF13426">
    <property type="entry name" value="PAS_9"/>
    <property type="match status" value="1"/>
</dbReference>
<keyword evidence="3" id="KW-0418">Kinase</keyword>
<accession>A0A0E3SES1</accession>
<dbReference type="Gene3D" id="3.30.450.20">
    <property type="entry name" value="PAS domain"/>
    <property type="match status" value="4"/>
</dbReference>
<dbReference type="KEGG" id="mbak:MSBR3_0116"/>
<feature type="domain" description="PAC" evidence="2">
    <location>
        <begin position="321"/>
        <end position="374"/>
    </location>
</feature>
<dbReference type="PANTHER" id="PTHR43065:SF23">
    <property type="entry name" value="SENSOR HISTIDINE KINASE PDTAS"/>
    <property type="match status" value="1"/>
</dbReference>
<reference evidence="3" key="1">
    <citation type="submission" date="2014-07" db="EMBL/GenBank/DDBJ databases">
        <title>Methanogenic archaea and the global carbon cycle.</title>
        <authorList>
            <person name="Henriksen J.R."/>
            <person name="Luke J."/>
            <person name="Reinhart S."/>
            <person name="Benedict M.N."/>
            <person name="Youngblut N.D."/>
            <person name="Metcalf M.E."/>
            <person name="Whitaker R.J."/>
            <person name="Metcalf W.W."/>
        </authorList>
    </citation>
    <scope>NUCLEOTIDE SEQUENCE [LARGE SCALE GENOMIC DNA]</scope>
    <source>
        <strain evidence="3">3</strain>
    </source>
</reference>
<feature type="domain" description="Histidine kinase" evidence="1">
    <location>
        <begin position="654"/>
        <end position="868"/>
    </location>
</feature>